<reference evidence="9" key="1">
    <citation type="journal article" date="2015" name="PLoS Genet.">
        <title>Genome Sequence and Transcriptome Analyses of Chrysochromulina tobin: Metabolic Tools for Enhanced Algal Fitness in the Prominent Order Prymnesiales (Haptophyceae).</title>
        <authorList>
            <person name="Hovde B.T."/>
            <person name="Deodato C.R."/>
            <person name="Hunsperger H.M."/>
            <person name="Ryken S.A."/>
            <person name="Yost W."/>
            <person name="Jha R.K."/>
            <person name="Patterson J."/>
            <person name="Monnat R.J. Jr."/>
            <person name="Barlow S.B."/>
            <person name="Starkenburg S.R."/>
            <person name="Cattolico R.A."/>
        </authorList>
    </citation>
    <scope>NUCLEOTIDE SEQUENCE</scope>
    <source>
        <strain evidence="9">CCMP291</strain>
    </source>
</reference>
<feature type="domain" description="C2H2-type" evidence="7">
    <location>
        <begin position="123"/>
        <end position="152"/>
    </location>
</feature>
<organism evidence="8 9">
    <name type="scientific">Chrysochromulina tobinii</name>
    <dbReference type="NCBI Taxonomy" id="1460289"/>
    <lineage>
        <taxon>Eukaryota</taxon>
        <taxon>Haptista</taxon>
        <taxon>Haptophyta</taxon>
        <taxon>Prymnesiophyceae</taxon>
        <taxon>Prymnesiales</taxon>
        <taxon>Chrysochromulinaceae</taxon>
        <taxon>Chrysochromulina</taxon>
    </lineage>
</organism>
<evidence type="ECO:0000259" key="7">
    <source>
        <dbReference type="PROSITE" id="PS50157"/>
    </source>
</evidence>
<keyword evidence="3 5" id="KW-0863">Zinc-finger</keyword>
<dbReference type="FunFam" id="3.30.160.60:FF:000072">
    <property type="entry name" value="zinc finger protein 143 isoform X1"/>
    <property type="match status" value="5"/>
</dbReference>
<feature type="domain" description="C2H2-type" evidence="7">
    <location>
        <begin position="183"/>
        <end position="209"/>
    </location>
</feature>
<dbReference type="PROSITE" id="PS50157">
    <property type="entry name" value="ZINC_FINGER_C2H2_2"/>
    <property type="match status" value="7"/>
</dbReference>
<keyword evidence="1" id="KW-0479">Metal-binding</keyword>
<evidence type="ECO:0000256" key="2">
    <source>
        <dbReference type="ARBA" id="ARBA00022737"/>
    </source>
</evidence>
<accession>A0A0M0K345</accession>
<dbReference type="Pfam" id="PF00096">
    <property type="entry name" value="zf-C2H2"/>
    <property type="match status" value="7"/>
</dbReference>
<feature type="domain" description="C2H2-type" evidence="7">
    <location>
        <begin position="93"/>
        <end position="122"/>
    </location>
</feature>
<dbReference type="GO" id="GO:0008270">
    <property type="term" value="F:zinc ion binding"/>
    <property type="evidence" value="ECO:0007669"/>
    <property type="project" value="UniProtKB-KW"/>
</dbReference>
<dbReference type="PANTHER" id="PTHR23235">
    <property type="entry name" value="KRUEPPEL-LIKE TRANSCRIPTION FACTOR"/>
    <property type="match status" value="1"/>
</dbReference>
<feature type="domain" description="C2H2-type" evidence="7">
    <location>
        <begin position="33"/>
        <end position="62"/>
    </location>
</feature>
<comment type="caution">
    <text evidence="8">The sequence shown here is derived from an EMBL/GenBank/DDBJ whole genome shotgun (WGS) entry which is preliminary data.</text>
</comment>
<dbReference type="InterPro" id="IPR036236">
    <property type="entry name" value="Znf_C2H2_sf"/>
</dbReference>
<dbReference type="FunFam" id="3.30.160.60:FF:000125">
    <property type="entry name" value="Putative zinc finger protein 143"/>
    <property type="match status" value="2"/>
</dbReference>
<keyword evidence="4" id="KW-0862">Zinc</keyword>
<dbReference type="AlphaFoldDB" id="A0A0M0K345"/>
<gene>
    <name evidence="8" type="ORF">Ctob_014311</name>
</gene>
<evidence type="ECO:0000256" key="5">
    <source>
        <dbReference type="PROSITE-ProRule" id="PRU00042"/>
    </source>
</evidence>
<feature type="region of interest" description="Disordered" evidence="6">
    <location>
        <begin position="248"/>
        <end position="281"/>
    </location>
</feature>
<evidence type="ECO:0000256" key="3">
    <source>
        <dbReference type="ARBA" id="ARBA00022771"/>
    </source>
</evidence>
<dbReference type="EMBL" id="JWZX01001628">
    <property type="protein sequence ID" value="KOO32997.1"/>
    <property type="molecule type" value="Genomic_DNA"/>
</dbReference>
<keyword evidence="2" id="KW-0677">Repeat</keyword>
<dbReference type="SMART" id="SM00355">
    <property type="entry name" value="ZnF_C2H2"/>
    <property type="match status" value="7"/>
</dbReference>
<dbReference type="Gene3D" id="3.30.160.60">
    <property type="entry name" value="Classic Zinc Finger"/>
    <property type="match status" value="7"/>
</dbReference>
<proteinExistence type="predicted"/>
<feature type="domain" description="C2H2-type" evidence="7">
    <location>
        <begin position="3"/>
        <end position="32"/>
    </location>
</feature>
<evidence type="ECO:0000313" key="8">
    <source>
        <dbReference type="EMBL" id="KOO32997.1"/>
    </source>
</evidence>
<feature type="domain" description="C2H2-type" evidence="7">
    <location>
        <begin position="153"/>
        <end position="182"/>
    </location>
</feature>
<evidence type="ECO:0000256" key="4">
    <source>
        <dbReference type="ARBA" id="ARBA00022833"/>
    </source>
</evidence>
<keyword evidence="9" id="KW-1185">Reference proteome</keyword>
<dbReference type="PROSITE" id="PS00028">
    <property type="entry name" value="ZINC_FINGER_C2H2_1"/>
    <property type="match status" value="7"/>
</dbReference>
<protein>
    <recommendedName>
        <fullName evidence="7">C2H2-type domain-containing protein</fullName>
    </recommendedName>
</protein>
<feature type="domain" description="C2H2-type" evidence="7">
    <location>
        <begin position="63"/>
        <end position="92"/>
    </location>
</feature>
<evidence type="ECO:0000256" key="1">
    <source>
        <dbReference type="ARBA" id="ARBA00022723"/>
    </source>
</evidence>
<dbReference type="Proteomes" id="UP000037460">
    <property type="component" value="Unassembled WGS sequence"/>
</dbReference>
<dbReference type="OrthoDB" id="6077919at2759"/>
<dbReference type="SUPFAM" id="SSF57667">
    <property type="entry name" value="beta-beta-alpha zinc fingers"/>
    <property type="match status" value="5"/>
</dbReference>
<evidence type="ECO:0000313" key="9">
    <source>
        <dbReference type="Proteomes" id="UP000037460"/>
    </source>
</evidence>
<dbReference type="InterPro" id="IPR013087">
    <property type="entry name" value="Znf_C2H2_type"/>
</dbReference>
<name>A0A0M0K345_9EUKA</name>
<evidence type="ECO:0000256" key="6">
    <source>
        <dbReference type="SAM" id="MobiDB-lite"/>
    </source>
</evidence>
<sequence>MAYSCDHEGCGKRFTRSDKLTAHKRSHTGDQPYACDHEDCSKRFSQSGNLTAHKRTHTGDQPYACEHEDCGKRFSVSSSLAAHKRTHTGDQPFACEHEGCGKRFSQSGNLTAHKRTHTGERPYACEHDGCGKRFTQSGDLTKHKRTHTGDQPFACEHEGCGKRFTQSGNLTDHKRTHTGERPYACNHEGCGKRFSRSHHLKKHMRTSSHGQCSHNAPEHLCDDLECVQRRDMRRQLAVDFGLQRIHSQAARPAPAVLPSTPQRSGGSSRKRPQEAEDWYEDEEGMQLAVALSASVTEAGLPYERRQWLAGRPAHMQGASSSFDMEHTGNNDELDEVELEVELEEEGPCFGCCLGGEVTLIGTARDRPDPSEPDGGWGYTPCCGQAAHFDCLGRWLTPDDPERGRLVESTRGPVAIELKCPFCKKALSRSRTRMLRA</sequence>